<dbReference type="Proteomes" id="UP001182991">
    <property type="component" value="Unassembled WGS sequence"/>
</dbReference>
<evidence type="ECO:0000313" key="1">
    <source>
        <dbReference type="EMBL" id="MDT0295102.1"/>
    </source>
</evidence>
<protein>
    <submittedName>
        <fullName evidence="1">Uncharacterized protein</fullName>
    </submittedName>
</protein>
<keyword evidence="2" id="KW-1185">Reference proteome</keyword>
<proteinExistence type="predicted"/>
<name>A0ABU2KK56_9FLAO</name>
<organism evidence="1 2">
    <name type="scientific">Mesonia ostreae</name>
    <dbReference type="NCBI Taxonomy" id="861110"/>
    <lineage>
        <taxon>Bacteria</taxon>
        <taxon>Pseudomonadati</taxon>
        <taxon>Bacteroidota</taxon>
        <taxon>Flavobacteriia</taxon>
        <taxon>Flavobacteriales</taxon>
        <taxon>Flavobacteriaceae</taxon>
        <taxon>Mesonia</taxon>
    </lineage>
</organism>
<gene>
    <name evidence="1" type="ORF">RLT85_10695</name>
</gene>
<comment type="caution">
    <text evidence="1">The sequence shown here is derived from an EMBL/GenBank/DDBJ whole genome shotgun (WGS) entry which is preliminary data.</text>
</comment>
<dbReference type="RefSeq" id="WP_311402034.1">
    <property type="nucleotide sequence ID" value="NZ_JAVRBG010000010.1"/>
</dbReference>
<dbReference type="EMBL" id="JAVRBG010000010">
    <property type="protein sequence ID" value="MDT0295102.1"/>
    <property type="molecule type" value="Genomic_DNA"/>
</dbReference>
<reference evidence="2" key="1">
    <citation type="submission" date="2023-07" db="EMBL/GenBank/DDBJ databases">
        <title>Isolating and identifying novel microbial strains from the Mariana Trench.</title>
        <authorList>
            <person name="Fu H."/>
        </authorList>
    </citation>
    <scope>NUCLEOTIDE SEQUENCE [LARGE SCALE GENOMIC DNA]</scope>
    <source>
        <strain evidence="2">T-y2</strain>
    </source>
</reference>
<evidence type="ECO:0000313" key="2">
    <source>
        <dbReference type="Proteomes" id="UP001182991"/>
    </source>
</evidence>
<accession>A0ABU2KK56</accession>
<sequence>MANKKIEFPARDRFQAKFLKSRETIGILREEFKEIKQEFIRFNWYERMIEFKEIEAQLEEMKIDLEKLDAKLFKQK</sequence>